<keyword evidence="2" id="KW-0808">Transferase</keyword>
<reference evidence="2 3" key="2">
    <citation type="journal article" date="2013" name="Genome Announc.">
        <title>Draft Genome Sequence of Methylobacterium mesophilicum Strain SR1.6/6, Isolated from Citrus sinensis.</title>
        <authorList>
            <person name="Marinho Almeida D."/>
            <person name="Dini-Andreote F."/>
            <person name="Camargo Neves A.A."/>
            <person name="Juca Ramos R.T."/>
            <person name="Andreote F.D."/>
            <person name="Carneiro A.R."/>
            <person name="Oliveira de Souza Lima A."/>
            <person name="Caracciolo Gomes de Sa P.H."/>
            <person name="Ribeiro Barbosa M.S."/>
            <person name="Araujo W.L."/>
            <person name="Silva A."/>
        </authorList>
    </citation>
    <scope>NUCLEOTIDE SEQUENCE [LARGE SCALE GENOMIC DNA]</scope>
    <source>
        <strain evidence="2 3">SR1.6/6</strain>
    </source>
</reference>
<dbReference type="Gene3D" id="3.30.200.20">
    <property type="entry name" value="Phosphorylase Kinase, domain 1"/>
    <property type="match status" value="1"/>
</dbReference>
<dbReference type="InterPro" id="IPR002575">
    <property type="entry name" value="Aminoglycoside_PTrfase"/>
</dbReference>
<sequence>MDQERLRAWLASHLDCPDLSIAEVRPLGGGSIQENRLVRCRLGNEVRAFVLRMDAAATIASSRSRAEEFRILEAVWRAGVRVPEPVGFCADPAVAGAPFALMGLVEGVGLGPRIAKDLGLGGDRELLTADLGRELARIHRTLDVREPVPAALAFLGAPEPDPARAEIARLRACLDGIGARRPAIEWGLRWGEVRAPDCPVPTLVHRDFRTGNYMVDGTGLTAVLDWEFAGWGDPAQDLGWFCAACWRFGRTDLEAGGIGSRAAFYRGYTEAGGRAVDPERVAYWEVMAHVRWAVIALEQGARHVSGREFSLELALTGRMVPDLERTILRATAPGAWS</sequence>
<dbReference type="GO" id="GO:0016740">
    <property type="term" value="F:transferase activity"/>
    <property type="evidence" value="ECO:0007669"/>
    <property type="project" value="UniProtKB-KW"/>
</dbReference>
<dbReference type="PANTHER" id="PTHR21310:SF57">
    <property type="entry name" value="BLR2944 PROTEIN"/>
    <property type="match status" value="1"/>
</dbReference>
<accession>A0A6B9FKU3</accession>
<proteinExistence type="predicted"/>
<evidence type="ECO:0000259" key="1">
    <source>
        <dbReference type="Pfam" id="PF01636"/>
    </source>
</evidence>
<protein>
    <submittedName>
        <fullName evidence="2">Phosphotransferase family protein</fullName>
    </submittedName>
</protein>
<dbReference type="InterPro" id="IPR011009">
    <property type="entry name" value="Kinase-like_dom_sf"/>
</dbReference>
<organism evidence="2 3">
    <name type="scientific">Methylobacterium mesophilicum SR1.6/6</name>
    <dbReference type="NCBI Taxonomy" id="908290"/>
    <lineage>
        <taxon>Bacteria</taxon>
        <taxon>Pseudomonadati</taxon>
        <taxon>Pseudomonadota</taxon>
        <taxon>Alphaproteobacteria</taxon>
        <taxon>Hyphomicrobiales</taxon>
        <taxon>Methylobacteriaceae</taxon>
        <taxon>Methylobacterium</taxon>
    </lineage>
</organism>
<feature type="domain" description="Aminoglycoside phosphotransferase" evidence="1">
    <location>
        <begin position="24"/>
        <end position="266"/>
    </location>
</feature>
<dbReference type="PANTHER" id="PTHR21310">
    <property type="entry name" value="AMINOGLYCOSIDE PHOSPHOTRANSFERASE-RELATED-RELATED"/>
    <property type="match status" value="1"/>
</dbReference>
<dbReference type="OrthoDB" id="3806873at2"/>
<evidence type="ECO:0000313" key="2">
    <source>
        <dbReference type="EMBL" id="QGY01774.1"/>
    </source>
</evidence>
<dbReference type="CDD" id="cd05154">
    <property type="entry name" value="ACAD10_11_N-like"/>
    <property type="match status" value="1"/>
</dbReference>
<dbReference type="Pfam" id="PF01636">
    <property type="entry name" value="APH"/>
    <property type="match status" value="1"/>
</dbReference>
<dbReference type="KEGG" id="mmes:MMSR116_07625"/>
<dbReference type="RefSeq" id="WP_010683556.1">
    <property type="nucleotide sequence ID" value="NZ_CP043538.1"/>
</dbReference>
<name>A0A6B9FKU3_9HYPH</name>
<dbReference type="EMBL" id="CP043538">
    <property type="protein sequence ID" value="QGY01774.1"/>
    <property type="molecule type" value="Genomic_DNA"/>
</dbReference>
<evidence type="ECO:0000313" key="3">
    <source>
        <dbReference type="Proteomes" id="UP000012488"/>
    </source>
</evidence>
<reference evidence="2 3" key="1">
    <citation type="journal article" date="2012" name="Genet. Mol. Biol.">
        <title>Analysis of 16S rRNA and mxaF genes revealing insights into Methylobacterium niche-specific plant association.</title>
        <authorList>
            <person name="Dourado M.N."/>
            <person name="Andreote F.D."/>
            <person name="Dini-Andreote F."/>
            <person name="Conti R."/>
            <person name="Araujo J.M."/>
            <person name="Araujo W.L."/>
        </authorList>
    </citation>
    <scope>NUCLEOTIDE SEQUENCE [LARGE SCALE GENOMIC DNA]</scope>
    <source>
        <strain evidence="2 3">SR1.6/6</strain>
    </source>
</reference>
<dbReference type="AlphaFoldDB" id="A0A6B9FKU3"/>
<dbReference type="InterPro" id="IPR051678">
    <property type="entry name" value="AGP_Transferase"/>
</dbReference>
<dbReference type="InterPro" id="IPR041726">
    <property type="entry name" value="ACAD10_11_N"/>
</dbReference>
<dbReference type="Proteomes" id="UP000012488">
    <property type="component" value="Chromosome"/>
</dbReference>
<dbReference type="SUPFAM" id="SSF56112">
    <property type="entry name" value="Protein kinase-like (PK-like)"/>
    <property type="match status" value="1"/>
</dbReference>
<gene>
    <name evidence="2" type="ORF">MMSR116_07625</name>
</gene>
<dbReference type="Gene3D" id="3.90.1200.10">
    <property type="match status" value="1"/>
</dbReference>